<dbReference type="HOGENOM" id="CLU_800803_0_0_2"/>
<dbReference type="Proteomes" id="UP000033092">
    <property type="component" value="Chromosome"/>
</dbReference>
<gene>
    <name evidence="1" type="ORF">MSSIH_1350</name>
</gene>
<evidence type="ECO:0000313" key="2">
    <source>
        <dbReference type="Proteomes" id="UP000033092"/>
    </source>
</evidence>
<dbReference type="PATRIC" id="fig|1434119.4.peg.1713"/>
<dbReference type="Pfam" id="PF16162">
    <property type="entry name" value="KwaB"/>
    <property type="match status" value="1"/>
</dbReference>
<dbReference type="AlphaFoldDB" id="A0A0E3PE29"/>
<accession>A0A0E3PE29</accession>
<dbReference type="EMBL" id="CP009507">
    <property type="protein sequence ID" value="AKB32040.1"/>
    <property type="molecule type" value="Genomic_DNA"/>
</dbReference>
<protein>
    <submittedName>
        <fullName evidence="1">Phage protein</fullName>
    </submittedName>
</protein>
<dbReference type="RefSeq" id="WP_148705143.1">
    <property type="nucleotide sequence ID" value="NZ_CP009507.1"/>
</dbReference>
<dbReference type="KEGG" id="msz:MSSIH_1350"/>
<name>A0A0E3PE29_9EURY</name>
<evidence type="ECO:0000313" key="1">
    <source>
        <dbReference type="EMBL" id="AKB32040.1"/>
    </source>
</evidence>
<reference evidence="1 2" key="1">
    <citation type="submission" date="2014-07" db="EMBL/GenBank/DDBJ databases">
        <title>Methanogenic archaea and the global carbon cycle.</title>
        <authorList>
            <person name="Henriksen J.R."/>
            <person name="Luke J."/>
            <person name="Reinhart S."/>
            <person name="Benedict M.N."/>
            <person name="Youngblut N.D."/>
            <person name="Metcalf M.E."/>
            <person name="Whitaker R.J."/>
            <person name="Metcalf W.W."/>
        </authorList>
    </citation>
    <scope>NUCLEOTIDE SEQUENCE [LARGE SCALE GENOMIC DNA]</scope>
    <source>
        <strain evidence="1 2">HI350</strain>
    </source>
</reference>
<dbReference type="GeneID" id="41605361"/>
<dbReference type="InterPro" id="IPR032359">
    <property type="entry name" value="KwaB-like"/>
</dbReference>
<organism evidence="1 2">
    <name type="scientific">Methanosarcina siciliae HI350</name>
    <dbReference type="NCBI Taxonomy" id="1434119"/>
    <lineage>
        <taxon>Archaea</taxon>
        <taxon>Methanobacteriati</taxon>
        <taxon>Methanobacteriota</taxon>
        <taxon>Stenosarchaea group</taxon>
        <taxon>Methanomicrobia</taxon>
        <taxon>Methanosarcinales</taxon>
        <taxon>Methanosarcinaceae</taxon>
        <taxon>Methanosarcina</taxon>
    </lineage>
</organism>
<proteinExistence type="predicted"/>
<sequence>MIDYASYLQDLLRVAKQGHNVQMHLLKKTTSEKEEKKRQILNVEVDGEVLISFKENLIQKCNELISDNELTYIDFFSEEPEDNVISVINQEDMKSVGTLNPIISEIKNEDDSRSVTEFNNNTIQNLQSYAISMSSVDNSGENIEETCIYFRKYQVGSKIAKSKFFKVFEYKQGKFNKIEGDVFKYDDVIDAIYYERVDLDSPDQNGSKIMFVSNISNFEDMFSFEEFYKSNAKAAYTILQSCGNVEIEEALFKEITSDKRNLKKICKLNKGNFFTDIDFNRFFLIYNTASSLDYVLNVESDGEKIKIKNKESFFEFIDICGNKLYGDLVDDKIYRGIAKELPKKSA</sequence>